<dbReference type="InterPro" id="IPR008284">
    <property type="entry name" value="MoCF_biosynth_CS"/>
</dbReference>
<dbReference type="PROSITE" id="PS01079">
    <property type="entry name" value="MOCF_BIOSYNTHESIS_2"/>
    <property type="match status" value="1"/>
</dbReference>
<dbReference type="InterPro" id="IPR036688">
    <property type="entry name" value="MoeA_C_domain_IV_sf"/>
</dbReference>
<evidence type="ECO:0000256" key="5">
    <source>
        <dbReference type="ARBA" id="ARBA00013269"/>
    </source>
</evidence>
<dbReference type="InterPro" id="IPR005110">
    <property type="entry name" value="MoeA_linker/N"/>
</dbReference>
<reference evidence="12 13" key="1">
    <citation type="journal article" date="2009" name="Stand. Genomic Sci.">
        <title>Complete genome sequence of Desulfotomaculum acetoxidans type strain (5575).</title>
        <authorList>
            <person name="Spring S."/>
            <person name="Lapidus A."/>
            <person name="Schroder M."/>
            <person name="Gleim D."/>
            <person name="Sims D."/>
            <person name="Meincke L."/>
            <person name="Glavina Del Rio T."/>
            <person name="Tice H."/>
            <person name="Copeland A."/>
            <person name="Cheng J.F."/>
            <person name="Lucas S."/>
            <person name="Chen F."/>
            <person name="Nolan M."/>
            <person name="Bruce D."/>
            <person name="Goodwin L."/>
            <person name="Pitluck S."/>
            <person name="Ivanova N."/>
            <person name="Mavromatis K."/>
            <person name="Mikhailova N."/>
            <person name="Pati A."/>
            <person name="Chen A."/>
            <person name="Palaniappan K."/>
            <person name="Land M."/>
            <person name="Hauser L."/>
            <person name="Chang Y.J."/>
            <person name="Jeffries C.D."/>
            <person name="Chain P."/>
            <person name="Saunders E."/>
            <person name="Brettin T."/>
            <person name="Detter J.C."/>
            <person name="Goker M."/>
            <person name="Bristow J."/>
            <person name="Eisen J.A."/>
            <person name="Markowitz V."/>
            <person name="Hugenholtz P."/>
            <person name="Kyrpides N.C."/>
            <person name="Klenk H.P."/>
            <person name="Han C."/>
        </authorList>
    </citation>
    <scope>NUCLEOTIDE SEQUENCE [LARGE SCALE GENOMIC DNA]</scope>
    <source>
        <strain evidence="13">ATCC 49208 / DSM 771 / VKM B-1644</strain>
    </source>
</reference>
<evidence type="ECO:0000256" key="7">
    <source>
        <dbReference type="ARBA" id="ARBA00022505"/>
    </source>
</evidence>
<dbReference type="Gene3D" id="2.40.340.10">
    <property type="entry name" value="MoeA, C-terminal, domain IV"/>
    <property type="match status" value="1"/>
</dbReference>
<feature type="domain" description="MoaB/Mog" evidence="11">
    <location>
        <begin position="179"/>
        <end position="316"/>
    </location>
</feature>
<dbReference type="UniPathway" id="UPA00344"/>
<evidence type="ECO:0000256" key="3">
    <source>
        <dbReference type="ARBA" id="ARBA00005046"/>
    </source>
</evidence>
<dbReference type="EMBL" id="CP001720">
    <property type="protein sequence ID" value="ACV64106.1"/>
    <property type="molecule type" value="Genomic_DNA"/>
</dbReference>
<gene>
    <name evidence="12" type="ordered locus">Dtox_3376</name>
</gene>
<keyword evidence="10" id="KW-0479">Metal-binding</keyword>
<dbReference type="SUPFAM" id="SSF53218">
    <property type="entry name" value="Molybdenum cofactor biosynthesis proteins"/>
    <property type="match status" value="1"/>
</dbReference>
<dbReference type="PANTHER" id="PTHR10192">
    <property type="entry name" value="MOLYBDOPTERIN BIOSYNTHESIS PROTEIN"/>
    <property type="match status" value="1"/>
</dbReference>
<dbReference type="KEGG" id="dae:Dtox_3376"/>
<evidence type="ECO:0000256" key="4">
    <source>
        <dbReference type="ARBA" id="ARBA00010763"/>
    </source>
</evidence>
<protein>
    <recommendedName>
        <fullName evidence="6 10">Molybdopterin molybdenumtransferase</fullName>
        <ecNumber evidence="5 10">2.10.1.1</ecNumber>
    </recommendedName>
</protein>
<comment type="function">
    <text evidence="2">May be involved in the biosynthesis of molybdopterin.</text>
</comment>
<keyword evidence="7 10" id="KW-0500">Molybdenum</keyword>
<dbReference type="Pfam" id="PF03453">
    <property type="entry name" value="MoeA_N"/>
    <property type="match status" value="1"/>
</dbReference>
<dbReference type="GO" id="GO:0006777">
    <property type="term" value="P:Mo-molybdopterin cofactor biosynthetic process"/>
    <property type="evidence" value="ECO:0007669"/>
    <property type="project" value="UniProtKB-UniRule"/>
</dbReference>
<dbReference type="Gene3D" id="2.170.190.11">
    <property type="entry name" value="Molybdopterin biosynthesis moea protein, domain 3"/>
    <property type="match status" value="1"/>
</dbReference>
<evidence type="ECO:0000256" key="1">
    <source>
        <dbReference type="ARBA" id="ARBA00002901"/>
    </source>
</evidence>
<comment type="cofactor">
    <cofactor evidence="10">
        <name>Mg(2+)</name>
        <dbReference type="ChEBI" id="CHEBI:18420"/>
    </cofactor>
</comment>
<dbReference type="GO" id="GO:0061599">
    <property type="term" value="F:molybdopterin molybdotransferase activity"/>
    <property type="evidence" value="ECO:0007669"/>
    <property type="project" value="UniProtKB-UniRule"/>
</dbReference>
<dbReference type="InterPro" id="IPR036135">
    <property type="entry name" value="MoeA_linker/N_sf"/>
</dbReference>
<evidence type="ECO:0000259" key="11">
    <source>
        <dbReference type="SMART" id="SM00852"/>
    </source>
</evidence>
<dbReference type="Gene3D" id="3.40.980.10">
    <property type="entry name" value="MoaB/Mog-like domain"/>
    <property type="match status" value="1"/>
</dbReference>
<dbReference type="SMART" id="SM00852">
    <property type="entry name" value="MoCF_biosynth"/>
    <property type="match status" value="1"/>
</dbReference>
<keyword evidence="10" id="KW-0808">Transferase</keyword>
<evidence type="ECO:0000256" key="2">
    <source>
        <dbReference type="ARBA" id="ARBA00003487"/>
    </source>
</evidence>
<sequence length="424" mass="45529">MKRDVYLNNQPLEEALENFMRFLSEEGALTAGTPETIPVEEALDRITAGPIYARISSPHYNASAMDGVAVLAAKTTGASETSPRQLKVDQDFVVVDTGDPIPPDFDAVIMIEDVNYPDNETIEIMAEASPWQHVRLMGEDIVAAEMILPGNHKIKPADIGGVLAGGITEIAVHARPKVALMPTGTELVQPGSELKPGDIIEYNTGVLAAMVRQWGGIPIRREITVDDYDLLKKTMLSAVEEADILLINAGSSAGREDFTSSLISELGVMVTHGVAIKPGKPTILGVIKGKPVIGVPGYPVSAILCMDLFLKPIIYRKQGLLPPPVAKTEAIVSRKLVSPLGLEEFVQVKLGRVGEKIIATPISRGAGVIMSMVRADGMLRVPRTSEGFNAAETVQVELHRPLDEVLETTVVIGSHDIAMDVRGD</sequence>
<dbReference type="InterPro" id="IPR036425">
    <property type="entry name" value="MoaB/Mog-like_dom_sf"/>
</dbReference>
<dbReference type="CDD" id="cd00887">
    <property type="entry name" value="MoeA"/>
    <property type="match status" value="1"/>
</dbReference>
<evidence type="ECO:0000256" key="9">
    <source>
        <dbReference type="ARBA" id="ARBA00047317"/>
    </source>
</evidence>
<accession>C8W6J7</accession>
<keyword evidence="10" id="KW-0460">Magnesium</keyword>
<comment type="similarity">
    <text evidence="4 10">Belongs to the MoeA family.</text>
</comment>
<proteinExistence type="inferred from homology"/>
<organism evidence="12 13">
    <name type="scientific">Desulfofarcimen acetoxidans (strain ATCC 49208 / DSM 771 / KCTC 5769 / VKM B-1644 / 5575)</name>
    <name type="common">Desulfotomaculum acetoxidans</name>
    <dbReference type="NCBI Taxonomy" id="485916"/>
    <lineage>
        <taxon>Bacteria</taxon>
        <taxon>Bacillati</taxon>
        <taxon>Bacillota</taxon>
        <taxon>Clostridia</taxon>
        <taxon>Eubacteriales</taxon>
        <taxon>Peptococcaceae</taxon>
        <taxon>Desulfofarcimen</taxon>
    </lineage>
</organism>
<dbReference type="STRING" id="485916.Dtox_3376"/>
<dbReference type="Proteomes" id="UP000002217">
    <property type="component" value="Chromosome"/>
</dbReference>
<evidence type="ECO:0000313" key="12">
    <source>
        <dbReference type="EMBL" id="ACV64106.1"/>
    </source>
</evidence>
<dbReference type="InterPro" id="IPR038987">
    <property type="entry name" value="MoeA-like"/>
</dbReference>
<comment type="catalytic activity">
    <reaction evidence="9">
        <text>adenylyl-molybdopterin + molybdate = Mo-molybdopterin + AMP + H(+)</text>
        <dbReference type="Rhea" id="RHEA:35047"/>
        <dbReference type="ChEBI" id="CHEBI:15378"/>
        <dbReference type="ChEBI" id="CHEBI:36264"/>
        <dbReference type="ChEBI" id="CHEBI:62727"/>
        <dbReference type="ChEBI" id="CHEBI:71302"/>
        <dbReference type="ChEBI" id="CHEBI:456215"/>
        <dbReference type="EC" id="2.10.1.1"/>
    </reaction>
</comment>
<dbReference type="Pfam" id="PF00994">
    <property type="entry name" value="MoCF_biosynth"/>
    <property type="match status" value="1"/>
</dbReference>
<comment type="pathway">
    <text evidence="3 10">Cofactor biosynthesis; molybdopterin biosynthesis.</text>
</comment>
<dbReference type="SUPFAM" id="SSF63882">
    <property type="entry name" value="MoeA N-terminal region -like"/>
    <property type="match status" value="1"/>
</dbReference>
<dbReference type="AlphaFoldDB" id="C8W6J7"/>
<dbReference type="GO" id="GO:0046872">
    <property type="term" value="F:metal ion binding"/>
    <property type="evidence" value="ECO:0007669"/>
    <property type="project" value="UniProtKB-UniRule"/>
</dbReference>
<evidence type="ECO:0000256" key="8">
    <source>
        <dbReference type="ARBA" id="ARBA00023150"/>
    </source>
</evidence>
<dbReference type="eggNOG" id="COG0303">
    <property type="taxonomic scope" value="Bacteria"/>
</dbReference>
<evidence type="ECO:0000256" key="6">
    <source>
        <dbReference type="ARBA" id="ARBA00021108"/>
    </source>
</evidence>
<keyword evidence="8 10" id="KW-0501">Molybdenum cofactor biosynthesis</keyword>
<dbReference type="PANTHER" id="PTHR10192:SF16">
    <property type="entry name" value="MOLYBDOPTERIN MOLYBDENUMTRANSFERASE"/>
    <property type="match status" value="1"/>
</dbReference>
<dbReference type="HOGENOM" id="CLU_010186_7_2_9"/>
<comment type="function">
    <text evidence="1 10">Catalyzes the insertion of molybdate into adenylated molybdopterin with the concomitant release of AMP.</text>
</comment>
<evidence type="ECO:0000256" key="10">
    <source>
        <dbReference type="RuleBase" id="RU365090"/>
    </source>
</evidence>
<dbReference type="RefSeq" id="WP_015758796.1">
    <property type="nucleotide sequence ID" value="NC_013216.1"/>
</dbReference>
<dbReference type="InterPro" id="IPR005111">
    <property type="entry name" value="MoeA_C_domain_IV"/>
</dbReference>
<dbReference type="SUPFAM" id="SSF63867">
    <property type="entry name" value="MoeA C-terminal domain-like"/>
    <property type="match status" value="1"/>
</dbReference>
<dbReference type="GO" id="GO:0005829">
    <property type="term" value="C:cytosol"/>
    <property type="evidence" value="ECO:0007669"/>
    <property type="project" value="TreeGrafter"/>
</dbReference>
<name>C8W6J7_DESAS</name>
<evidence type="ECO:0000313" key="13">
    <source>
        <dbReference type="Proteomes" id="UP000002217"/>
    </source>
</evidence>
<dbReference type="InterPro" id="IPR001453">
    <property type="entry name" value="MoaB/Mog_dom"/>
</dbReference>
<dbReference type="Pfam" id="PF03454">
    <property type="entry name" value="MoeA_C"/>
    <property type="match status" value="1"/>
</dbReference>
<keyword evidence="13" id="KW-1185">Reference proteome</keyword>
<dbReference type="Gene3D" id="3.90.105.10">
    <property type="entry name" value="Molybdopterin biosynthesis moea protein, domain 2"/>
    <property type="match status" value="1"/>
</dbReference>
<dbReference type="EC" id="2.10.1.1" evidence="5 10"/>